<keyword evidence="8" id="KW-0325">Glycoprotein</keyword>
<dbReference type="InterPro" id="IPR003599">
    <property type="entry name" value="Ig_sub"/>
</dbReference>
<dbReference type="InterPro" id="IPR007110">
    <property type="entry name" value="Ig-like_dom"/>
</dbReference>
<feature type="region of interest" description="Disordered" evidence="10">
    <location>
        <begin position="888"/>
        <end position="912"/>
    </location>
</feature>
<comment type="similarity">
    <text evidence="2">Belongs to the unc-5 family.</text>
</comment>
<proteinExistence type="inferred from homology"/>
<keyword evidence="6" id="KW-1015">Disulfide bond</keyword>
<dbReference type="InterPro" id="IPR003598">
    <property type="entry name" value="Ig_sub2"/>
</dbReference>
<dbReference type="InterPro" id="IPR036179">
    <property type="entry name" value="Ig-like_dom_sf"/>
</dbReference>
<feature type="region of interest" description="Disordered" evidence="10">
    <location>
        <begin position="195"/>
        <end position="215"/>
    </location>
</feature>
<evidence type="ECO:0000313" key="13">
    <source>
        <dbReference type="Proteomes" id="UP000735302"/>
    </source>
</evidence>
<evidence type="ECO:0000256" key="9">
    <source>
        <dbReference type="ARBA" id="ARBA00023319"/>
    </source>
</evidence>
<evidence type="ECO:0000256" key="2">
    <source>
        <dbReference type="ARBA" id="ARBA00009844"/>
    </source>
</evidence>
<keyword evidence="4" id="KW-0677">Repeat</keyword>
<dbReference type="GO" id="GO:0098609">
    <property type="term" value="P:cell-cell adhesion"/>
    <property type="evidence" value="ECO:0007669"/>
    <property type="project" value="TreeGrafter"/>
</dbReference>
<sequence>METEDLYEGADDGFFIKASIEVPRSDVMNYQKQQESELAASGGVGRIQPFWCQCSVLDVNGDVAATSRTAIIRLAYLKRRFTQQPKDTLVRAGENAELLCGAPHGAPTPEIFWRRDSSLLDVASDPHLLITDRGSLVIRDVDEEDVGTYQCVVKNSAGRRQSKEAQLSVSAVAKTSKPSVTIMDENGQRVEIVKSRSPRQTERVQRPRFTKEPKRSYHVKEGGVAKLDCWAVAVSVIDFRCDGNTMSEDLEGVTIKRDRGSALHSGGGSNPTIIHATMTVSYDYLASVRGRVQCQCIGHYKTDPQSEDWESISSRDGYGRIFQTYIGDSFRREPSDVSVKVGDNAVLTCETPDAAPRAYVNWTKDDAKINLRDKEKYRVHPRGRLTIKNVEMSDAGIYVCGAWNKAGSRRSSPAELTVMAGEQTEMLTLPEVDPDSALFIKDLPAQNVFGDSGKLRMECSVFPGMQMNIRCGRRYLSRDSDFKENKRKDAKSGKNVLTATFEVTAEDVLQSNMGDRYFCQCSAYYLNSTNKWNQIEGQRGYFRVSTAPTPAARYLKRQFQRNPTDVRVRYADATSLSCVPPEGQPKPRVFWMKDGDRISTGSDSLYVVDESGTLHIEYAEAEVEGIYTCMAENSAAQRASMPAQVIVVGKPTPPPMTSPTESSSQDGFRTDPGSIETTEQTELVEPVFVQEPDEVNYIVDEPVNLQCKVIGTKIVYFVCNGEKFMETRTNEGVMNVEGQIIAFSALTITKRDVEATDYNCYCQAEYKDSVTRRLNTTDSLEFSIKRAFIKRRFLQEPQSVGPTLNTDVTLGCRPPLGEPKPEVYWVKNGNPLEQNQRMRILSEGHLVIRRFQEDDQGVYTCIARNLAGSRSAPPVTVDLTLVVDPTSEGAVDKMTPSTGDDSSDSDVETDPDKFGRGYLSKDIFSRYYTTKDKPAELLCEVHYVNNIEVLCYGQPVDIERYTREKAVKDKTGQILMRPVTEAKWMVTFDQVKERVDKGETYECICNATYFDNNGKGIDIESSVAHVEIAYLDEEFKDTPTDVELKEGTYASLDCGVPNGSPQPNVEWFKDDQPVMFYGIHPSGFLIFSGVRKTDAGQYHCVVSNIAGSRTSQKINVTVKDPYSTTVMEEGSSHDVGVTDQGRIISSQEGDDSSPEPETTPEVKVTMPAEETNAGKDITDSKADGMGGGTIEEGEKISEDIDNDGYGGIPEPTSRSSEWPDSTSSFQEGQDISGMDNRENNLNPEGEGQATSKYKEAGASGPTVSPSPEPEGASQVGISGKTNMGLSKEGHERHTGHQEKHMGISEHEREGGHMSIAKGTQEGDETGMSKSAEAGGDKSMSESHHGAGDMDMPKGSQGGDNKGMPVGHQEKMNMNMSKGHQGGDRDMSKGSQAGEDTGILEGHQEGGDKSKGSQIEENVDGTEGSQGGDMGMPKGSQGGDMGMSEGSHGGEDMGMSKGSQGKDMGMSKGTQGGDMGMSKGSQGGDMGMSKGSQGGDTGMSKGTQGGDMGMSKGSQGGDMGMSTGSQGGDMGMSTGSQGGDMGMSKGSHRGGDMGMSKGSQEGDMDMSEGSQGEGDMGMSKGSQGGDMGISKGSQGGDMGMSEGSHGEGDMGMPKGNKGGDMGKSKDSEGGDMGMSEGSHGEGDMGMSKDSQGGDMGMSKSSQGGDIDMTVGGQGGGDMDKGGDLGTSNDHQEKGNMGISEGHEEGGHRSMSKGSQAGWDVGMSGRKHTENVHPTKDPESTEPRVTNDMEEELSKGMTDITTVDGVKPGTTKEENCSTMAIECSQLTPNDVSSCQSKDLFKQCVDNIKSQCRTELSEMAMASFETQANQADSACAKMLQCKVKVEECYSAHIDPVKFSLQNFCSQREDYIHCTHQALETCGTEMDTPAVEIDPSKAQIMDWFQQYCDTLVYNEASTLTSCSNMSRCEILELEGKIWGNSSFWCNVVSKLIGCTSGAVNSCSLDELRSPLQDLHEKSKDIYCHDPMIDTETMTPVTGEDEKENETDDSNEDEKENETDASNEETKENGEETSAEATKQKAEDGDEDGSSAVSVSLLLTLALQLLVAAILSRR</sequence>
<dbReference type="InterPro" id="IPR051275">
    <property type="entry name" value="Cell_adhesion_signaling"/>
</dbReference>
<gene>
    <name evidence="12" type="ORF">PoB_007016800</name>
</gene>
<dbReference type="PROSITE" id="PS50835">
    <property type="entry name" value="IG_LIKE"/>
    <property type="match status" value="5"/>
</dbReference>
<keyword evidence="5" id="KW-0472">Membrane</keyword>
<feature type="compositionally biased region" description="Gly residues" evidence="10">
    <location>
        <begin position="1581"/>
        <end position="1597"/>
    </location>
</feature>
<name>A0AAV4DHF5_9GAST</name>
<feature type="domain" description="Ig-like" evidence="11">
    <location>
        <begin position="328"/>
        <end position="417"/>
    </location>
</feature>
<dbReference type="InterPro" id="IPR013098">
    <property type="entry name" value="Ig_I-set"/>
</dbReference>
<dbReference type="InterPro" id="IPR057755">
    <property type="entry name" value="UNC5A-D-like_N"/>
</dbReference>
<dbReference type="Pfam" id="PF07679">
    <property type="entry name" value="I-set"/>
    <property type="match status" value="5"/>
</dbReference>
<comment type="caution">
    <text evidence="12">The sequence shown here is derived from an EMBL/GenBank/DDBJ whole genome shotgun (WGS) entry which is preliminary data.</text>
</comment>
<feature type="compositionally biased region" description="Basic and acidic residues" evidence="10">
    <location>
        <begin position="1287"/>
        <end position="1311"/>
    </location>
</feature>
<keyword evidence="13" id="KW-1185">Reference proteome</keyword>
<evidence type="ECO:0000256" key="4">
    <source>
        <dbReference type="ARBA" id="ARBA00022737"/>
    </source>
</evidence>
<keyword evidence="7 12" id="KW-0675">Receptor</keyword>
<dbReference type="InterPro" id="IPR013783">
    <property type="entry name" value="Ig-like_fold"/>
</dbReference>
<feature type="domain" description="Ig-like" evidence="11">
    <location>
        <begin position="550"/>
        <end position="640"/>
    </location>
</feature>
<evidence type="ECO:0000256" key="5">
    <source>
        <dbReference type="ARBA" id="ARBA00023136"/>
    </source>
</evidence>
<dbReference type="GO" id="GO:0005911">
    <property type="term" value="C:cell-cell junction"/>
    <property type="evidence" value="ECO:0007669"/>
    <property type="project" value="TreeGrafter"/>
</dbReference>
<feature type="region of interest" description="Disordered" evidence="10">
    <location>
        <begin position="1144"/>
        <end position="1744"/>
    </location>
</feature>
<comment type="subcellular location">
    <subcellularLocation>
        <location evidence="1">Membrane</location>
        <topology evidence="1">Single-pass type I membrane protein</topology>
    </subcellularLocation>
</comment>
<evidence type="ECO:0000256" key="7">
    <source>
        <dbReference type="ARBA" id="ARBA00023170"/>
    </source>
</evidence>
<dbReference type="SMART" id="SM00408">
    <property type="entry name" value="IGc2"/>
    <property type="match status" value="5"/>
</dbReference>
<feature type="compositionally biased region" description="Acidic residues" evidence="10">
    <location>
        <begin position="1994"/>
        <end position="2018"/>
    </location>
</feature>
<dbReference type="EMBL" id="BLXT01007896">
    <property type="protein sequence ID" value="GFO43663.1"/>
    <property type="molecule type" value="Genomic_DNA"/>
</dbReference>
<evidence type="ECO:0000256" key="6">
    <source>
        <dbReference type="ARBA" id="ARBA00023157"/>
    </source>
</evidence>
<evidence type="ECO:0000313" key="12">
    <source>
        <dbReference type="EMBL" id="GFO43663.1"/>
    </source>
</evidence>
<feature type="compositionally biased region" description="Basic and acidic residues" evidence="10">
    <location>
        <begin position="1172"/>
        <end position="1182"/>
    </location>
</feature>
<dbReference type="Gene3D" id="2.60.40.10">
    <property type="entry name" value="Immunoglobulins"/>
    <property type="match status" value="10"/>
</dbReference>
<evidence type="ECO:0000256" key="3">
    <source>
        <dbReference type="ARBA" id="ARBA00022473"/>
    </source>
</evidence>
<feature type="domain" description="Ig-like" evidence="11">
    <location>
        <begin position="801"/>
        <end position="880"/>
    </location>
</feature>
<organism evidence="12 13">
    <name type="scientific">Plakobranchus ocellatus</name>
    <dbReference type="NCBI Taxonomy" id="259542"/>
    <lineage>
        <taxon>Eukaryota</taxon>
        <taxon>Metazoa</taxon>
        <taxon>Spiralia</taxon>
        <taxon>Lophotrochozoa</taxon>
        <taxon>Mollusca</taxon>
        <taxon>Gastropoda</taxon>
        <taxon>Heterobranchia</taxon>
        <taxon>Euthyneura</taxon>
        <taxon>Panpulmonata</taxon>
        <taxon>Sacoglossa</taxon>
        <taxon>Placobranchoidea</taxon>
        <taxon>Plakobranchidae</taxon>
        <taxon>Plakobranchus</taxon>
    </lineage>
</organism>
<dbReference type="FunFam" id="2.60.40.10:FF:000032">
    <property type="entry name" value="palladin isoform X1"/>
    <property type="match status" value="1"/>
</dbReference>
<feature type="compositionally biased region" description="Gly residues" evidence="10">
    <location>
        <begin position="1423"/>
        <end position="1440"/>
    </location>
</feature>
<dbReference type="GO" id="GO:0005886">
    <property type="term" value="C:plasma membrane"/>
    <property type="evidence" value="ECO:0007669"/>
    <property type="project" value="TreeGrafter"/>
</dbReference>
<dbReference type="SMART" id="SM00409">
    <property type="entry name" value="IG"/>
    <property type="match status" value="5"/>
</dbReference>
<feature type="region of interest" description="Disordered" evidence="10">
    <location>
        <begin position="1981"/>
        <end position="2047"/>
    </location>
</feature>
<protein>
    <submittedName>
        <fullName evidence="12">Netrin receptor unc5b</fullName>
    </submittedName>
</protein>
<dbReference type="GO" id="GO:0050839">
    <property type="term" value="F:cell adhesion molecule binding"/>
    <property type="evidence" value="ECO:0007669"/>
    <property type="project" value="TreeGrafter"/>
</dbReference>
<evidence type="ECO:0000256" key="1">
    <source>
        <dbReference type="ARBA" id="ARBA00004479"/>
    </source>
</evidence>
<feature type="compositionally biased region" description="Basic and acidic residues" evidence="10">
    <location>
        <begin position="1725"/>
        <end position="1744"/>
    </location>
</feature>
<feature type="compositionally biased region" description="Basic and acidic residues" evidence="10">
    <location>
        <begin position="1401"/>
        <end position="1410"/>
    </location>
</feature>
<dbReference type="Pfam" id="PF25609">
    <property type="entry name" value="Unc5_NetrinR_N"/>
    <property type="match status" value="2"/>
</dbReference>
<feature type="compositionally biased region" description="Polar residues" evidence="10">
    <location>
        <begin position="1212"/>
        <end position="1229"/>
    </location>
</feature>
<reference evidence="12 13" key="1">
    <citation type="journal article" date="2021" name="Elife">
        <title>Chloroplast acquisition without the gene transfer in kleptoplastic sea slugs, Plakobranchus ocellatus.</title>
        <authorList>
            <person name="Maeda T."/>
            <person name="Takahashi S."/>
            <person name="Yoshida T."/>
            <person name="Shimamura S."/>
            <person name="Takaki Y."/>
            <person name="Nagai Y."/>
            <person name="Toyoda A."/>
            <person name="Suzuki Y."/>
            <person name="Arimoto A."/>
            <person name="Ishii H."/>
            <person name="Satoh N."/>
            <person name="Nishiyama T."/>
            <person name="Hasebe M."/>
            <person name="Maruyama T."/>
            <person name="Minagawa J."/>
            <person name="Obokata J."/>
            <person name="Shigenobu S."/>
        </authorList>
    </citation>
    <scope>NUCLEOTIDE SEQUENCE [LARGE SCALE GENOMIC DNA]</scope>
</reference>
<dbReference type="FunFam" id="2.60.40.10:FF:000189">
    <property type="entry name" value="Neogenin isoform 3"/>
    <property type="match status" value="2"/>
</dbReference>
<dbReference type="Proteomes" id="UP000735302">
    <property type="component" value="Unassembled WGS sequence"/>
</dbReference>
<evidence type="ECO:0000256" key="10">
    <source>
        <dbReference type="SAM" id="MobiDB-lite"/>
    </source>
</evidence>
<feature type="compositionally biased region" description="Polar residues" evidence="10">
    <location>
        <begin position="1275"/>
        <end position="1284"/>
    </location>
</feature>
<feature type="compositionally biased region" description="Basic and acidic residues" evidence="10">
    <location>
        <begin position="1334"/>
        <end position="1351"/>
    </location>
</feature>
<feature type="compositionally biased region" description="Gly residues" evidence="10">
    <location>
        <begin position="1469"/>
        <end position="1540"/>
    </location>
</feature>
<accession>A0AAV4DHF5</accession>
<evidence type="ECO:0000256" key="8">
    <source>
        <dbReference type="ARBA" id="ARBA00023180"/>
    </source>
</evidence>
<evidence type="ECO:0000259" key="11">
    <source>
        <dbReference type="PROSITE" id="PS50835"/>
    </source>
</evidence>
<dbReference type="PANTHER" id="PTHR11640">
    <property type="entry name" value="NEPHRIN"/>
    <property type="match status" value="1"/>
</dbReference>
<dbReference type="PANTHER" id="PTHR11640:SF158">
    <property type="entry name" value="V-SET AND IMMUNOGLOBULIN DOMAIN-CONTAINING PROTEIN 10-LIKE 2"/>
    <property type="match status" value="1"/>
</dbReference>
<feature type="domain" description="Ig-like" evidence="11">
    <location>
        <begin position="1033"/>
        <end position="1117"/>
    </location>
</feature>
<dbReference type="SUPFAM" id="SSF48726">
    <property type="entry name" value="Immunoglobulin"/>
    <property type="match status" value="5"/>
</dbReference>
<feature type="domain" description="Ig-like" evidence="11">
    <location>
        <begin position="79"/>
        <end position="168"/>
    </location>
</feature>
<keyword evidence="9" id="KW-0393">Immunoglobulin domain</keyword>
<keyword evidence="3" id="KW-0217">Developmental protein</keyword>
<feature type="region of interest" description="Disordered" evidence="10">
    <location>
        <begin position="650"/>
        <end position="680"/>
    </location>
</feature>